<organism evidence="1 2">
    <name type="scientific">Kluyvera genomosp. 3</name>
    <dbReference type="NCBI Taxonomy" id="2774055"/>
    <lineage>
        <taxon>Bacteria</taxon>
        <taxon>Pseudomonadati</taxon>
        <taxon>Pseudomonadota</taxon>
        <taxon>Gammaproteobacteria</taxon>
        <taxon>Enterobacterales</taxon>
        <taxon>Enterobacteriaceae</taxon>
        <taxon>Kluyvera</taxon>
    </lineage>
</organism>
<dbReference type="InterPro" id="IPR028958">
    <property type="entry name" value="Imm42"/>
</dbReference>
<evidence type="ECO:0000313" key="2">
    <source>
        <dbReference type="Proteomes" id="UP000503580"/>
    </source>
</evidence>
<keyword evidence="2" id="KW-1185">Reference proteome</keyword>
<sequence length="181" mass="20416">MIFGDPYRFAIWVDPVPEWSESFLNGFVYIFIKGKMFPDDIRTSTLSVDVFEIIDESSPLVSFPVNEDIFNLKADVAFSSLMSLAYPESSSEDEYPDQKFDFCINIPNVNASGMQLFAVSNGIDIKILGAKTEQLVENLATGKNEWEEIDDVLAESVVIPNVEIDNILSSLKEYILPKLKR</sequence>
<accession>A0A6G9RGL5</accession>
<dbReference type="EMBL" id="CP050321">
    <property type="protein sequence ID" value="QIR26084.1"/>
    <property type="molecule type" value="Genomic_DNA"/>
</dbReference>
<dbReference type="KEGG" id="kgn:GY169_04365"/>
<dbReference type="Pfam" id="PF15593">
    <property type="entry name" value="Imm42"/>
    <property type="match status" value="1"/>
</dbReference>
<reference evidence="1 2" key="1">
    <citation type="submission" date="2020-02" db="EMBL/GenBank/DDBJ databases">
        <title>Whole genome PO2S7.</title>
        <authorList>
            <person name="Singha K.M."/>
        </authorList>
    </citation>
    <scope>NUCLEOTIDE SEQUENCE [LARGE SCALE GENOMIC DNA]</scope>
    <source>
        <strain evidence="1 2">PO2S7</strain>
    </source>
</reference>
<proteinExistence type="predicted"/>
<dbReference type="AlphaFoldDB" id="A0A6G9RGL5"/>
<dbReference type="RefSeq" id="WP_167575069.1">
    <property type="nucleotide sequence ID" value="NZ_CP050321.1"/>
</dbReference>
<dbReference type="Proteomes" id="UP000503580">
    <property type="component" value="Chromosome"/>
</dbReference>
<name>A0A6G9RGL5_9ENTR</name>
<gene>
    <name evidence="1" type="ORF">GY169_04365</name>
</gene>
<protein>
    <submittedName>
        <fullName evidence="1">Uncharacterized protein</fullName>
    </submittedName>
</protein>
<evidence type="ECO:0000313" key="1">
    <source>
        <dbReference type="EMBL" id="QIR26084.1"/>
    </source>
</evidence>